<dbReference type="SMART" id="SM00184">
    <property type="entry name" value="RING"/>
    <property type="match status" value="1"/>
</dbReference>
<evidence type="ECO:0000259" key="6">
    <source>
        <dbReference type="PROSITE" id="PS50119"/>
    </source>
</evidence>
<evidence type="ECO:0000313" key="8">
    <source>
        <dbReference type="Proteomes" id="UP001519460"/>
    </source>
</evidence>
<dbReference type="InterPro" id="IPR013083">
    <property type="entry name" value="Znf_RING/FYVE/PHD"/>
</dbReference>
<dbReference type="GO" id="GO:0008270">
    <property type="term" value="F:zinc ion binding"/>
    <property type="evidence" value="ECO:0007669"/>
    <property type="project" value="UniProtKB-KW"/>
</dbReference>
<dbReference type="Proteomes" id="UP001519460">
    <property type="component" value="Unassembled WGS sequence"/>
</dbReference>
<feature type="domain" description="RING-type" evidence="5">
    <location>
        <begin position="13"/>
        <end position="55"/>
    </location>
</feature>
<evidence type="ECO:0000313" key="7">
    <source>
        <dbReference type="EMBL" id="KAK7503949.1"/>
    </source>
</evidence>
<dbReference type="Pfam" id="PF13445">
    <property type="entry name" value="zf-RING_UBOX"/>
    <property type="match status" value="1"/>
</dbReference>
<dbReference type="EMBL" id="JACVVK020000017">
    <property type="protein sequence ID" value="KAK7503949.1"/>
    <property type="molecule type" value="Genomic_DNA"/>
</dbReference>
<proteinExistence type="predicted"/>
<feature type="domain" description="B box-type" evidence="6">
    <location>
        <begin position="87"/>
        <end position="128"/>
    </location>
</feature>
<dbReference type="InterPro" id="IPR027370">
    <property type="entry name" value="Znf-RING_euk"/>
</dbReference>
<dbReference type="InterPro" id="IPR047153">
    <property type="entry name" value="TRIM45/56/19-like"/>
</dbReference>
<evidence type="ECO:0000256" key="2">
    <source>
        <dbReference type="ARBA" id="ARBA00022771"/>
    </source>
</evidence>
<dbReference type="PROSITE" id="PS00518">
    <property type="entry name" value="ZF_RING_1"/>
    <property type="match status" value="1"/>
</dbReference>
<evidence type="ECO:0000256" key="4">
    <source>
        <dbReference type="PROSITE-ProRule" id="PRU00024"/>
    </source>
</evidence>
<dbReference type="PROSITE" id="PS50119">
    <property type="entry name" value="ZF_BBOX"/>
    <property type="match status" value="1"/>
</dbReference>
<dbReference type="InterPro" id="IPR000315">
    <property type="entry name" value="Znf_B-box"/>
</dbReference>
<dbReference type="PROSITE" id="PS50089">
    <property type="entry name" value="ZF_RING_2"/>
    <property type="match status" value="1"/>
</dbReference>
<evidence type="ECO:0000259" key="5">
    <source>
        <dbReference type="PROSITE" id="PS50089"/>
    </source>
</evidence>
<name>A0ABD0LY41_9CAEN</name>
<dbReference type="PANTHER" id="PTHR25462">
    <property type="entry name" value="BONUS, ISOFORM C-RELATED"/>
    <property type="match status" value="1"/>
</dbReference>
<keyword evidence="8" id="KW-1185">Reference proteome</keyword>
<dbReference type="InterPro" id="IPR001841">
    <property type="entry name" value="Znf_RING"/>
</dbReference>
<dbReference type="Gene3D" id="3.30.40.10">
    <property type="entry name" value="Zinc/RING finger domain, C3HC4 (zinc finger)"/>
    <property type="match status" value="1"/>
</dbReference>
<evidence type="ECO:0000256" key="1">
    <source>
        <dbReference type="ARBA" id="ARBA00022723"/>
    </source>
</evidence>
<dbReference type="PROSITE" id="PS00028">
    <property type="entry name" value="ZINC_FINGER_C2H2_1"/>
    <property type="match status" value="1"/>
</dbReference>
<gene>
    <name evidence="7" type="ORF">BaRGS_00004681</name>
</gene>
<organism evidence="7 8">
    <name type="scientific">Batillaria attramentaria</name>
    <dbReference type="NCBI Taxonomy" id="370345"/>
    <lineage>
        <taxon>Eukaryota</taxon>
        <taxon>Metazoa</taxon>
        <taxon>Spiralia</taxon>
        <taxon>Lophotrochozoa</taxon>
        <taxon>Mollusca</taxon>
        <taxon>Gastropoda</taxon>
        <taxon>Caenogastropoda</taxon>
        <taxon>Sorbeoconcha</taxon>
        <taxon>Cerithioidea</taxon>
        <taxon>Batillariidae</taxon>
        <taxon>Batillaria</taxon>
    </lineage>
</organism>
<dbReference type="Gene3D" id="3.30.160.60">
    <property type="entry name" value="Classic Zinc Finger"/>
    <property type="match status" value="1"/>
</dbReference>
<dbReference type="Pfam" id="PF00643">
    <property type="entry name" value="zf-B_box"/>
    <property type="match status" value="1"/>
</dbReference>
<dbReference type="SUPFAM" id="SSF57845">
    <property type="entry name" value="B-box zinc-binding domain"/>
    <property type="match status" value="1"/>
</dbReference>
<protein>
    <submittedName>
        <fullName evidence="7">Uncharacterized protein</fullName>
    </submittedName>
</protein>
<dbReference type="AlphaFoldDB" id="A0ABD0LY41"/>
<keyword evidence="1" id="KW-0479">Metal-binding</keyword>
<keyword evidence="2 4" id="KW-0863">Zinc-finger</keyword>
<dbReference type="InterPro" id="IPR013087">
    <property type="entry name" value="Znf_C2H2_type"/>
</dbReference>
<dbReference type="SUPFAM" id="SSF57850">
    <property type="entry name" value="RING/U-box"/>
    <property type="match status" value="1"/>
</dbReference>
<keyword evidence="3" id="KW-0862">Zinc</keyword>
<comment type="caution">
    <text evidence="7">The sequence shown here is derived from an EMBL/GenBank/DDBJ whole genome shotgun (WGS) entry which is preliminary data.</text>
</comment>
<dbReference type="InterPro" id="IPR017907">
    <property type="entry name" value="Znf_RING_CS"/>
</dbReference>
<evidence type="ECO:0000256" key="3">
    <source>
        <dbReference type="ARBA" id="ARBA00022833"/>
    </source>
</evidence>
<reference evidence="7 8" key="1">
    <citation type="journal article" date="2023" name="Sci. Data">
        <title>Genome assembly of the Korean intertidal mud-creeper Batillaria attramentaria.</title>
        <authorList>
            <person name="Patra A.K."/>
            <person name="Ho P.T."/>
            <person name="Jun S."/>
            <person name="Lee S.J."/>
            <person name="Kim Y."/>
            <person name="Won Y.J."/>
        </authorList>
    </citation>
    <scope>NUCLEOTIDE SEQUENCE [LARGE SCALE GENOMIC DNA]</scope>
    <source>
        <strain evidence="7">Wonlab-2016</strain>
    </source>
</reference>
<dbReference type="SMART" id="SM00336">
    <property type="entry name" value="BBOX"/>
    <property type="match status" value="1"/>
</dbReference>
<sequence length="163" mass="18265">MAVATPTHETLTCPVCLQFYRAPKVLPCMHIFCQRCLQTVALQSDSRKLKCPTCKTRAAIPEGGVADFPSNVFIADELERLEKNNEKKPEKCATHKTEIALFVCAQCDAAVCSECRITEHRDHHVEDLEDAINWTKNELQDGMVRLVDCKRALDSVMGKACVE</sequence>
<dbReference type="PANTHER" id="PTHR25462:SF296">
    <property type="entry name" value="MEIOTIC P26, ISOFORM F"/>
    <property type="match status" value="1"/>
</dbReference>
<accession>A0ABD0LY41</accession>